<protein>
    <submittedName>
        <fullName evidence="1">Glycoprotease family protein</fullName>
    </submittedName>
</protein>
<dbReference type="EMBL" id="LCAV01000005">
    <property type="protein sequence ID" value="KKR99592.1"/>
    <property type="molecule type" value="Genomic_DNA"/>
</dbReference>
<dbReference type="AlphaFoldDB" id="A0A0G0YGY4"/>
<name>A0A0G0YGY4_9BACT</name>
<dbReference type="STRING" id="1619048.UU49_C0005G0050"/>
<gene>
    <name evidence="1" type="ORF">UU49_C0005G0050</name>
</gene>
<keyword evidence="1" id="KW-0378">Hydrolase</keyword>
<dbReference type="GO" id="GO:0006508">
    <property type="term" value="P:proteolysis"/>
    <property type="evidence" value="ECO:0007669"/>
    <property type="project" value="UniProtKB-KW"/>
</dbReference>
<evidence type="ECO:0000313" key="2">
    <source>
        <dbReference type="Proteomes" id="UP000034108"/>
    </source>
</evidence>
<keyword evidence="1" id="KW-0645">Protease</keyword>
<dbReference type="GO" id="GO:0008233">
    <property type="term" value="F:peptidase activity"/>
    <property type="evidence" value="ECO:0007669"/>
    <property type="project" value="UniProtKB-KW"/>
</dbReference>
<dbReference type="Gene3D" id="3.30.420.40">
    <property type="match status" value="1"/>
</dbReference>
<reference evidence="1 2" key="1">
    <citation type="journal article" date="2015" name="Nature">
        <title>rRNA introns, odd ribosomes, and small enigmatic genomes across a large radiation of phyla.</title>
        <authorList>
            <person name="Brown C.T."/>
            <person name="Hug L.A."/>
            <person name="Thomas B.C."/>
            <person name="Sharon I."/>
            <person name="Castelle C.J."/>
            <person name="Singh A."/>
            <person name="Wilkins M.J."/>
            <person name="Williams K.H."/>
            <person name="Banfield J.F."/>
        </authorList>
    </citation>
    <scope>NUCLEOTIDE SEQUENCE [LARGE SCALE GENOMIC DNA]</scope>
</reference>
<comment type="caution">
    <text evidence="1">The sequence shown here is derived from an EMBL/GenBank/DDBJ whole genome shotgun (WGS) entry which is preliminary data.</text>
</comment>
<dbReference type="InterPro" id="IPR043129">
    <property type="entry name" value="ATPase_NBD"/>
</dbReference>
<sequence>MPGLFLIIDITDFEKLTIVLWRSGELKKKIWPKLPGRHLNILACLDNFLKQAKIKLKDLSGLVLLEGNGSFSGTRQAAAILNTICLVEKIPALGVDKRKYGDDWQKIIQTMEKYFRASKKEKFIKPIYNGEPNITCPTI</sequence>
<accession>A0A0G0YGY4</accession>
<organism evidence="1 2">
    <name type="scientific">Candidatus Magasanikbacteria bacterium GW2011_GWC2_41_17</name>
    <dbReference type="NCBI Taxonomy" id="1619048"/>
    <lineage>
        <taxon>Bacteria</taxon>
        <taxon>Candidatus Magasanikiibacteriota</taxon>
    </lineage>
</organism>
<dbReference type="SUPFAM" id="SSF53067">
    <property type="entry name" value="Actin-like ATPase domain"/>
    <property type="match status" value="1"/>
</dbReference>
<proteinExistence type="predicted"/>
<dbReference type="Proteomes" id="UP000034108">
    <property type="component" value="Unassembled WGS sequence"/>
</dbReference>
<evidence type="ECO:0000313" key="1">
    <source>
        <dbReference type="EMBL" id="KKR99592.1"/>
    </source>
</evidence>